<accession>A0A8X6FQD6</accession>
<organism evidence="1 2">
    <name type="scientific">Trichonephila clavata</name>
    <name type="common">Joro spider</name>
    <name type="synonym">Nephila clavata</name>
    <dbReference type="NCBI Taxonomy" id="2740835"/>
    <lineage>
        <taxon>Eukaryota</taxon>
        <taxon>Metazoa</taxon>
        <taxon>Ecdysozoa</taxon>
        <taxon>Arthropoda</taxon>
        <taxon>Chelicerata</taxon>
        <taxon>Arachnida</taxon>
        <taxon>Araneae</taxon>
        <taxon>Araneomorphae</taxon>
        <taxon>Entelegynae</taxon>
        <taxon>Araneoidea</taxon>
        <taxon>Nephilidae</taxon>
        <taxon>Trichonephila</taxon>
    </lineage>
</organism>
<protein>
    <submittedName>
        <fullName evidence="1">Uncharacterized protein</fullName>
    </submittedName>
</protein>
<keyword evidence="2" id="KW-1185">Reference proteome</keyword>
<gene>
    <name evidence="1" type="ORF">TNCT_207681</name>
</gene>
<dbReference type="EMBL" id="BMAO01032998">
    <property type="protein sequence ID" value="GFQ86276.1"/>
    <property type="molecule type" value="Genomic_DNA"/>
</dbReference>
<proteinExistence type="predicted"/>
<dbReference type="Proteomes" id="UP000887116">
    <property type="component" value="Unassembled WGS sequence"/>
</dbReference>
<evidence type="ECO:0000313" key="1">
    <source>
        <dbReference type="EMBL" id="GFQ86276.1"/>
    </source>
</evidence>
<evidence type="ECO:0000313" key="2">
    <source>
        <dbReference type="Proteomes" id="UP000887116"/>
    </source>
</evidence>
<name>A0A8X6FQD6_TRICU</name>
<sequence>MATVPWTFSPAVNCPTGTWDLVVDKPTGTPPHRWPGRTRLPRPLPCRARPQHAVSCRPDRGITSIPSIRRAWSIMDLRHISQGCRISQVRQASFNTYVLTTVE</sequence>
<reference evidence="1" key="1">
    <citation type="submission" date="2020-07" db="EMBL/GenBank/DDBJ databases">
        <title>Multicomponent nature underlies the extraordinary mechanical properties of spider dragline silk.</title>
        <authorList>
            <person name="Kono N."/>
            <person name="Nakamura H."/>
            <person name="Mori M."/>
            <person name="Yoshida Y."/>
            <person name="Ohtoshi R."/>
            <person name="Malay A.D."/>
            <person name="Moran D.A.P."/>
            <person name="Tomita M."/>
            <person name="Numata K."/>
            <person name="Arakawa K."/>
        </authorList>
    </citation>
    <scope>NUCLEOTIDE SEQUENCE</scope>
</reference>
<dbReference type="AlphaFoldDB" id="A0A8X6FQD6"/>
<comment type="caution">
    <text evidence="1">The sequence shown here is derived from an EMBL/GenBank/DDBJ whole genome shotgun (WGS) entry which is preliminary data.</text>
</comment>